<gene>
    <name evidence="1" type="ORF">TraAM80_04984</name>
</gene>
<evidence type="ECO:0000313" key="1">
    <source>
        <dbReference type="EMBL" id="RNF04915.1"/>
    </source>
</evidence>
<evidence type="ECO:0000313" key="2">
    <source>
        <dbReference type="Proteomes" id="UP000283634"/>
    </source>
</evidence>
<dbReference type="OrthoDB" id="242944at2759"/>
<dbReference type="EMBL" id="MKGL01000149">
    <property type="protein sequence ID" value="RNF04915.1"/>
    <property type="molecule type" value="Genomic_DNA"/>
</dbReference>
<name>A0A422NHI0_TRYRA</name>
<accession>A0A422NHI0</accession>
<organism evidence="1 2">
    <name type="scientific">Trypanosoma rangeli</name>
    <dbReference type="NCBI Taxonomy" id="5698"/>
    <lineage>
        <taxon>Eukaryota</taxon>
        <taxon>Discoba</taxon>
        <taxon>Euglenozoa</taxon>
        <taxon>Kinetoplastea</taxon>
        <taxon>Metakinetoplastina</taxon>
        <taxon>Trypanosomatida</taxon>
        <taxon>Trypanosomatidae</taxon>
        <taxon>Trypanosoma</taxon>
        <taxon>Herpetosoma</taxon>
    </lineage>
</organism>
<dbReference type="AlphaFoldDB" id="A0A422NHI0"/>
<dbReference type="RefSeq" id="XP_029238373.1">
    <property type="nucleotide sequence ID" value="XM_029381881.1"/>
</dbReference>
<sequence length="207" mass="22643">MMATPLLGQAGSIAARLSSLSSVRRKRTNHAAILSWGGALVVPARSYFWPFNEDFVPRGATTSGFQSSAVPNMRRQVLQEYALSPLFGARVPCCTLGSMRSAREMVGVKKEIALLLCELARLRAGAVSLGPLVQTTEMMLFKPGTPLSPRLGDDRSSGMRTYARKPIAARTLMDVFLPEDIALDEVVAIGHLIQEKLLLARRDEKRC</sequence>
<proteinExistence type="predicted"/>
<keyword evidence="2" id="KW-1185">Reference proteome</keyword>
<dbReference type="Proteomes" id="UP000283634">
    <property type="component" value="Unassembled WGS sequence"/>
</dbReference>
<dbReference type="GeneID" id="40328917"/>
<comment type="caution">
    <text evidence="1">The sequence shown here is derived from an EMBL/GenBank/DDBJ whole genome shotgun (WGS) entry which is preliminary data.</text>
</comment>
<protein>
    <submittedName>
        <fullName evidence="1">Uncharacterized protein</fullName>
    </submittedName>
</protein>
<reference evidence="1 2" key="1">
    <citation type="journal article" date="2018" name="BMC Genomics">
        <title>Genomic comparison of Trypanosoma conorhini and Trypanosoma rangeli to Trypanosoma cruzi strains of high and low virulence.</title>
        <authorList>
            <person name="Bradwell K.R."/>
            <person name="Koparde V.N."/>
            <person name="Matveyev A.V."/>
            <person name="Serrano M.G."/>
            <person name="Alves J.M."/>
            <person name="Parikh H."/>
            <person name="Huang B."/>
            <person name="Lee V."/>
            <person name="Espinosa-Alvarez O."/>
            <person name="Ortiz P.A."/>
            <person name="Costa-Martins A.G."/>
            <person name="Teixeira M.M."/>
            <person name="Buck G.A."/>
        </authorList>
    </citation>
    <scope>NUCLEOTIDE SEQUENCE [LARGE SCALE GENOMIC DNA]</scope>
    <source>
        <strain evidence="1 2">AM80</strain>
    </source>
</reference>